<accession>A0A3E0VC08</accession>
<dbReference type="Gene3D" id="2.30.40.10">
    <property type="entry name" value="Urease, subunit C, domain 1"/>
    <property type="match status" value="1"/>
</dbReference>
<dbReference type="Gene3D" id="3.10.310.70">
    <property type="match status" value="1"/>
</dbReference>
<name>A0A3E0VC08_9MICO</name>
<evidence type="ECO:0000313" key="3">
    <source>
        <dbReference type="Proteomes" id="UP000256709"/>
    </source>
</evidence>
<organism evidence="2 3">
    <name type="scientific">Subtercola boreus</name>
    <dbReference type="NCBI Taxonomy" id="120213"/>
    <lineage>
        <taxon>Bacteria</taxon>
        <taxon>Bacillati</taxon>
        <taxon>Actinomycetota</taxon>
        <taxon>Actinomycetes</taxon>
        <taxon>Micrococcales</taxon>
        <taxon>Microbacteriaceae</taxon>
        <taxon>Subtercola</taxon>
    </lineage>
</organism>
<dbReference type="Proteomes" id="UP000256709">
    <property type="component" value="Unassembled WGS sequence"/>
</dbReference>
<dbReference type="PANTHER" id="PTHR22642">
    <property type="entry name" value="IMIDAZOLONEPROPIONASE"/>
    <property type="match status" value="1"/>
</dbReference>
<feature type="domain" description="Amidohydrolase 3" evidence="1">
    <location>
        <begin position="55"/>
        <end position="533"/>
    </location>
</feature>
<dbReference type="Pfam" id="PF07969">
    <property type="entry name" value="Amidohydro_3"/>
    <property type="match status" value="1"/>
</dbReference>
<proteinExistence type="predicted"/>
<dbReference type="RefSeq" id="WP_116284559.1">
    <property type="nucleotide sequence ID" value="NZ_NBXA01000034.1"/>
</dbReference>
<dbReference type="InterPro" id="IPR013108">
    <property type="entry name" value="Amidohydro_3"/>
</dbReference>
<dbReference type="SUPFAM" id="SSF51556">
    <property type="entry name" value="Metallo-dependent hydrolases"/>
    <property type="match status" value="1"/>
</dbReference>
<gene>
    <name evidence="2" type="ORF">B7R21_17530</name>
</gene>
<reference evidence="2 3" key="1">
    <citation type="submission" date="2017-04" db="EMBL/GenBank/DDBJ databases">
        <title>Comparative genome analysis of Subtercola boreus.</title>
        <authorList>
            <person name="Cho Y.-J."/>
            <person name="Cho A."/>
            <person name="Kim O.-S."/>
            <person name="Lee J.-I."/>
        </authorList>
    </citation>
    <scope>NUCLEOTIDE SEQUENCE [LARGE SCALE GENOMIC DNA]</scope>
    <source>
        <strain evidence="2 3">P27444</strain>
    </source>
</reference>
<dbReference type="InterPro" id="IPR032466">
    <property type="entry name" value="Metal_Hydrolase"/>
</dbReference>
<protein>
    <recommendedName>
        <fullName evidence="1">Amidohydrolase 3 domain-containing protein</fullName>
    </recommendedName>
</protein>
<evidence type="ECO:0000313" key="2">
    <source>
        <dbReference type="EMBL" id="RFA06920.1"/>
    </source>
</evidence>
<dbReference type="Gene3D" id="3.20.20.140">
    <property type="entry name" value="Metal-dependent hydrolases"/>
    <property type="match status" value="1"/>
</dbReference>
<dbReference type="PANTHER" id="PTHR22642:SF2">
    <property type="entry name" value="PROTEIN LONG AFTER FAR-RED 3"/>
    <property type="match status" value="1"/>
</dbReference>
<sequence length="536" mass="57569">MTTFAPADIVIFGSIITPETLAGGARAGYVAVRDGIIVGVGERSMGAAPAASARRVIDLGSASVTSGLVDAHIHPIAGYEMTRGVDLTGIRTWDGVRDALRAEVAEHPDGWVAGWGFDPTAFEGRAWSNDILDGIADDRLLQFTFFDAHASLVSQPVLDLVGITGAETFADAGSVGLRPSGKPSGVLYENSAQGLVHSFIPEVSREDRVEALRTLFDGMAETGLTSGQMLDFALPDSLDILDDLENSSDLSIRLRVSPWLQPGAGQARLEELLQMQGRHGRRWHVRGVKLIIDGTIDNSTAWLFEPDSQGRSTSSLWLHPDEYVRALSYFDSHGVPTTTHAIGDKGVSFVARAIRDNTAGVLTHRIEHIETLPDDVLAEIAESHASTSMQPTHCTHFVRADGTDNWSERLGPERAARGWRIRDLRDNGITVALGSDWPIAPYDPKAIMVSARLRRVAGSPEAEPVGADQTISAARALEGYTSQYWQSVGEPGGQIVEGARADLAAFDRDPLGDADAFAEAAVLLTMIDGEIVVDHT</sequence>
<dbReference type="SUPFAM" id="SSF51338">
    <property type="entry name" value="Composite domain of metallo-dependent hydrolases"/>
    <property type="match status" value="1"/>
</dbReference>
<dbReference type="EMBL" id="NBXA01000034">
    <property type="protein sequence ID" value="RFA06920.1"/>
    <property type="molecule type" value="Genomic_DNA"/>
</dbReference>
<dbReference type="AlphaFoldDB" id="A0A3E0VC08"/>
<dbReference type="GO" id="GO:0016810">
    <property type="term" value="F:hydrolase activity, acting on carbon-nitrogen (but not peptide) bonds"/>
    <property type="evidence" value="ECO:0007669"/>
    <property type="project" value="InterPro"/>
</dbReference>
<dbReference type="OrthoDB" id="3238066at2"/>
<evidence type="ECO:0000259" key="1">
    <source>
        <dbReference type="Pfam" id="PF07969"/>
    </source>
</evidence>
<dbReference type="InterPro" id="IPR011059">
    <property type="entry name" value="Metal-dep_hydrolase_composite"/>
</dbReference>
<comment type="caution">
    <text evidence="2">The sequence shown here is derived from an EMBL/GenBank/DDBJ whole genome shotgun (WGS) entry which is preliminary data.</text>
</comment>